<keyword evidence="2" id="KW-1185">Reference proteome</keyword>
<dbReference type="Proteomes" id="UP000824120">
    <property type="component" value="Chromosome 10"/>
</dbReference>
<sequence>MGNQTEPFLSNGKLKRKAGPSLDETIESCMGEFGWAQFLQAIFVSLAWFFDAQQTFISVFIDAQPSWHCISCNNFSSFIDNNFCTLPKGTWAWDLPAQFRVGFTMWWIDLFLLHGMSYRYTNS</sequence>
<accession>A0A9J5X345</accession>
<organism evidence="1 2">
    <name type="scientific">Solanum commersonii</name>
    <name type="common">Commerson's wild potato</name>
    <name type="synonym">Commerson's nightshade</name>
    <dbReference type="NCBI Taxonomy" id="4109"/>
    <lineage>
        <taxon>Eukaryota</taxon>
        <taxon>Viridiplantae</taxon>
        <taxon>Streptophyta</taxon>
        <taxon>Embryophyta</taxon>
        <taxon>Tracheophyta</taxon>
        <taxon>Spermatophyta</taxon>
        <taxon>Magnoliopsida</taxon>
        <taxon>eudicotyledons</taxon>
        <taxon>Gunneridae</taxon>
        <taxon>Pentapetalae</taxon>
        <taxon>asterids</taxon>
        <taxon>lamiids</taxon>
        <taxon>Solanales</taxon>
        <taxon>Solanaceae</taxon>
        <taxon>Solanoideae</taxon>
        <taxon>Solaneae</taxon>
        <taxon>Solanum</taxon>
    </lineage>
</organism>
<comment type="caution">
    <text evidence="1">The sequence shown here is derived from an EMBL/GenBank/DDBJ whole genome shotgun (WGS) entry which is preliminary data.</text>
</comment>
<protein>
    <submittedName>
        <fullName evidence="1">Uncharacterized protein</fullName>
    </submittedName>
</protein>
<dbReference type="OrthoDB" id="5296287at2759"/>
<reference evidence="1 2" key="1">
    <citation type="submission" date="2020-09" db="EMBL/GenBank/DDBJ databases">
        <title>De no assembly of potato wild relative species, Solanum commersonii.</title>
        <authorList>
            <person name="Cho K."/>
        </authorList>
    </citation>
    <scope>NUCLEOTIDE SEQUENCE [LARGE SCALE GENOMIC DNA]</scope>
    <source>
        <strain evidence="1">LZ3.2</strain>
        <tissue evidence="1">Leaf</tissue>
    </source>
</reference>
<proteinExistence type="predicted"/>
<gene>
    <name evidence="1" type="ORF">H5410_052762</name>
</gene>
<dbReference type="EMBL" id="JACXVP010000010">
    <property type="protein sequence ID" value="KAG5582135.1"/>
    <property type="molecule type" value="Genomic_DNA"/>
</dbReference>
<dbReference type="AlphaFoldDB" id="A0A9J5X345"/>
<evidence type="ECO:0000313" key="2">
    <source>
        <dbReference type="Proteomes" id="UP000824120"/>
    </source>
</evidence>
<name>A0A9J5X345_SOLCO</name>
<evidence type="ECO:0000313" key="1">
    <source>
        <dbReference type="EMBL" id="KAG5582135.1"/>
    </source>
</evidence>